<feature type="domain" description="FAD/NAD(P)-binding" evidence="6">
    <location>
        <begin position="5"/>
        <end position="335"/>
    </location>
</feature>
<dbReference type="PANTHER" id="PTHR42913:SF3">
    <property type="entry name" value="64 KDA MITOCHONDRIAL NADH DEHYDROGENASE (EUROFUNG)"/>
    <property type="match status" value="1"/>
</dbReference>
<keyword evidence="4" id="KW-0274">FAD</keyword>
<dbReference type="SUPFAM" id="SSF51905">
    <property type="entry name" value="FAD/NAD(P)-binding domain"/>
    <property type="match status" value="1"/>
</dbReference>
<comment type="cofactor">
    <cofactor evidence="1">
        <name>FAD</name>
        <dbReference type="ChEBI" id="CHEBI:57692"/>
    </cofactor>
</comment>
<dbReference type="InterPro" id="IPR036188">
    <property type="entry name" value="FAD/NAD-bd_sf"/>
</dbReference>
<dbReference type="RefSeq" id="WP_195874358.1">
    <property type="nucleotide sequence ID" value="NZ_JADOEL010000001.1"/>
</dbReference>
<dbReference type="InterPro" id="IPR023753">
    <property type="entry name" value="FAD/NAD-binding_dom"/>
</dbReference>
<protein>
    <submittedName>
        <fullName evidence="7">NAD(P)/FAD-dependent oxidoreductase</fullName>
    </submittedName>
</protein>
<dbReference type="PRINTS" id="PR00411">
    <property type="entry name" value="PNDRDTASEI"/>
</dbReference>
<keyword evidence="8" id="KW-1185">Reference proteome</keyword>
<evidence type="ECO:0000313" key="7">
    <source>
        <dbReference type="EMBL" id="MBF8176099.1"/>
    </source>
</evidence>
<comment type="caution">
    <text evidence="7">The sequence shown here is derived from an EMBL/GenBank/DDBJ whole genome shotgun (WGS) entry which is preliminary data.</text>
</comment>
<reference evidence="7 8" key="1">
    <citation type="submission" date="2020-11" db="EMBL/GenBank/DDBJ databases">
        <title>WGS of Herminiimonas contaminans strain Marseille-Q4544 isolated from planarians Schmidtea mediterranea.</title>
        <authorList>
            <person name="Kangale L."/>
        </authorList>
    </citation>
    <scope>NUCLEOTIDE SEQUENCE [LARGE SCALE GENOMIC DNA]</scope>
    <source>
        <strain evidence="7 8">Marseille-Q4544</strain>
    </source>
</reference>
<accession>A0ABS0EQ23</accession>
<evidence type="ECO:0000256" key="2">
    <source>
        <dbReference type="ARBA" id="ARBA00005272"/>
    </source>
</evidence>
<dbReference type="EMBL" id="JADOEL010000001">
    <property type="protein sequence ID" value="MBF8176099.1"/>
    <property type="molecule type" value="Genomic_DNA"/>
</dbReference>
<dbReference type="Gene3D" id="3.50.50.100">
    <property type="match status" value="1"/>
</dbReference>
<dbReference type="PANTHER" id="PTHR42913">
    <property type="entry name" value="APOPTOSIS-INDUCING FACTOR 1"/>
    <property type="match status" value="1"/>
</dbReference>
<proteinExistence type="inferred from homology"/>
<dbReference type="Pfam" id="PF07992">
    <property type="entry name" value="Pyr_redox_2"/>
    <property type="match status" value="1"/>
</dbReference>
<dbReference type="PRINTS" id="PR00368">
    <property type="entry name" value="FADPNR"/>
</dbReference>
<evidence type="ECO:0000313" key="8">
    <source>
        <dbReference type="Proteomes" id="UP000657372"/>
    </source>
</evidence>
<dbReference type="InterPro" id="IPR051169">
    <property type="entry name" value="NADH-Q_oxidoreductase"/>
</dbReference>
<dbReference type="Proteomes" id="UP000657372">
    <property type="component" value="Unassembled WGS sequence"/>
</dbReference>
<evidence type="ECO:0000256" key="4">
    <source>
        <dbReference type="ARBA" id="ARBA00022827"/>
    </source>
</evidence>
<comment type="similarity">
    <text evidence="2">Belongs to the NADH dehydrogenase family.</text>
</comment>
<organism evidence="7 8">
    <name type="scientific">Herminiimonas contaminans</name>
    <dbReference type="NCBI Taxonomy" id="1111140"/>
    <lineage>
        <taxon>Bacteria</taxon>
        <taxon>Pseudomonadati</taxon>
        <taxon>Pseudomonadota</taxon>
        <taxon>Betaproteobacteria</taxon>
        <taxon>Burkholderiales</taxon>
        <taxon>Oxalobacteraceae</taxon>
        <taxon>Herminiimonas</taxon>
    </lineage>
</organism>
<keyword evidence="3" id="KW-0285">Flavoprotein</keyword>
<evidence type="ECO:0000256" key="3">
    <source>
        <dbReference type="ARBA" id="ARBA00022630"/>
    </source>
</evidence>
<sequence length="431" mass="46769">MKQANIVVVGGGIAGLEIASSLGRKFKSGHANSPLISVLDRDSAHIWKPMLHTIAAGTRDISQQQTTYAAQARDCSFAYQPGELNGLDRASKQISIAALYAPDGRLLIPERTLPYDKLILAVGSQANDFGTPGVQEHCYMIDSRVQADAFNREVRLRMFQCLGLDQELSIAIVGGGATGVELAAELIQLAEIAESYGAVGLGSKIHITLIQSGPRLLDAFPESISQAVREKLEALGIKVLTNTRVQSASADGLNTADGNFIPAAMLVWAAGVKAAEVMSQLDGLECNRNNQLIVNNRLQTTLDDSIYAVGDCASLTLPGATRALPPTAQVAHQQAVYLIRHFSKILNEQKFPDFRYRNLGALVALGEYDAYASLGQFGLFKNGFIRGKIAQLSHAMLYRSHQSNLHGFWRGSLLWMVDQLNKKVRPSIRLD</sequence>
<evidence type="ECO:0000256" key="5">
    <source>
        <dbReference type="ARBA" id="ARBA00023002"/>
    </source>
</evidence>
<keyword evidence="5" id="KW-0560">Oxidoreductase</keyword>
<evidence type="ECO:0000259" key="6">
    <source>
        <dbReference type="Pfam" id="PF07992"/>
    </source>
</evidence>
<gene>
    <name evidence="7" type="ORF">IXC47_00225</name>
</gene>
<name>A0ABS0EQ23_9BURK</name>
<evidence type="ECO:0000256" key="1">
    <source>
        <dbReference type="ARBA" id="ARBA00001974"/>
    </source>
</evidence>